<accession>A0A915U394</accession>
<evidence type="ECO:0000313" key="2">
    <source>
        <dbReference type="Proteomes" id="UP001063350"/>
    </source>
</evidence>
<protein>
    <submittedName>
        <fullName evidence="1">Uncharacterized protein</fullName>
    </submittedName>
</protein>
<dbReference type="AlphaFoldDB" id="A0A915U394"/>
<proteinExistence type="predicted"/>
<organism evidence="1 2">
    <name type="scientific">Desulfolithobacter dissulfuricans</name>
    <dbReference type="NCBI Taxonomy" id="2795293"/>
    <lineage>
        <taxon>Bacteria</taxon>
        <taxon>Pseudomonadati</taxon>
        <taxon>Thermodesulfobacteriota</taxon>
        <taxon>Desulfobulbia</taxon>
        <taxon>Desulfobulbales</taxon>
        <taxon>Desulfobulbaceae</taxon>
        <taxon>Desulfolithobacter</taxon>
    </lineage>
</organism>
<name>A0A915U394_9BACT</name>
<dbReference type="RefSeq" id="WP_267926556.1">
    <property type="nucleotide sequence ID" value="NZ_AP024233.1"/>
</dbReference>
<dbReference type="KEGG" id="ddu:GF1_21880"/>
<reference evidence="1" key="1">
    <citation type="submission" date="2020-12" db="EMBL/GenBank/DDBJ databases">
        <title>Desulfobium dissulfuricans gen. nov., sp. nov., a novel mesophilic, sulfate-reducing bacterium isolated from a deep-sea hydrothermal vent.</title>
        <authorList>
            <person name="Hashimoto Y."/>
            <person name="Tame A."/>
            <person name="Sawayama S."/>
            <person name="Miyazaki J."/>
            <person name="Takai K."/>
            <person name="Nakagawa S."/>
        </authorList>
    </citation>
    <scope>NUCLEOTIDE SEQUENCE</scope>
    <source>
        <strain evidence="1">GF1</strain>
    </source>
</reference>
<sequence length="324" mass="36552">MTQKTKNNPLRITAFVDGRPGHEKQTRGIVNALARCTDVAVEYVPVGCRGVGREIGNWLRLLHVPLPDPYRSAGQGCDLVIGTGSATHIPMLLLKRRSGARAVTCMAPDFLLRRGMDLCFVPRHDGLAGDANIFLTTGPPGTATAGDHHDHHRGLILIGGVDEKSHYWDSFDIIQMVETIIQRYRSFSWTISSSPRTDPQTVDFLARIAENHDNVVFYRVEETPAGWIEEAYQQHGTVWVTADSMSMVYEALSASCRVGILPVRWKKQQSKFRNSIDYLVAERLVQTYEDILTDREMVARSSHLDEASRCAKEILRRWWPDRLP</sequence>
<dbReference type="Pfam" id="PF06258">
    <property type="entry name" value="Mito_fiss_Elm1"/>
    <property type="match status" value="1"/>
</dbReference>
<dbReference type="EMBL" id="AP024233">
    <property type="protein sequence ID" value="BCO09812.1"/>
    <property type="molecule type" value="Genomic_DNA"/>
</dbReference>
<evidence type="ECO:0000313" key="1">
    <source>
        <dbReference type="EMBL" id="BCO09812.1"/>
    </source>
</evidence>
<dbReference type="InterPro" id="IPR009367">
    <property type="entry name" value="Elm1-like"/>
</dbReference>
<keyword evidence="2" id="KW-1185">Reference proteome</keyword>
<dbReference type="Proteomes" id="UP001063350">
    <property type="component" value="Chromosome"/>
</dbReference>
<gene>
    <name evidence="1" type="ORF">GF1_21880</name>
</gene>